<name>A0A4P9WAB8_9FUNG</name>
<dbReference type="GO" id="GO:0016787">
    <property type="term" value="F:hydrolase activity"/>
    <property type="evidence" value="ECO:0007669"/>
    <property type="project" value="UniProtKB-KW"/>
</dbReference>
<evidence type="ECO:0008006" key="5">
    <source>
        <dbReference type="Google" id="ProtNLM"/>
    </source>
</evidence>
<proteinExistence type="predicted"/>
<organism evidence="3 4">
    <name type="scientific">Blyttiomyces helicus</name>
    <dbReference type="NCBI Taxonomy" id="388810"/>
    <lineage>
        <taxon>Eukaryota</taxon>
        <taxon>Fungi</taxon>
        <taxon>Fungi incertae sedis</taxon>
        <taxon>Chytridiomycota</taxon>
        <taxon>Chytridiomycota incertae sedis</taxon>
        <taxon>Chytridiomycetes</taxon>
        <taxon>Chytridiomycetes incertae sedis</taxon>
        <taxon>Blyttiomyces</taxon>
    </lineage>
</organism>
<dbReference type="OrthoDB" id="348678at2759"/>
<gene>
    <name evidence="3" type="ORF">BDK51DRAFT_52034</name>
</gene>
<keyword evidence="1" id="KW-0378">Hydrolase</keyword>
<dbReference type="AlphaFoldDB" id="A0A4P9WAB8"/>
<dbReference type="Proteomes" id="UP000269721">
    <property type="component" value="Unassembled WGS sequence"/>
</dbReference>
<evidence type="ECO:0000256" key="2">
    <source>
        <dbReference type="ARBA" id="ARBA00023180"/>
    </source>
</evidence>
<dbReference type="PANTHER" id="PTHR10340">
    <property type="entry name" value="SPHINGOMYELIN PHOSPHODIESTERASE"/>
    <property type="match status" value="1"/>
</dbReference>
<dbReference type="SUPFAM" id="SSF56300">
    <property type="entry name" value="Metallo-dependent phosphatases"/>
    <property type="match status" value="1"/>
</dbReference>
<keyword evidence="4" id="KW-1185">Reference proteome</keyword>
<dbReference type="InterPro" id="IPR029052">
    <property type="entry name" value="Metallo-depent_PP-like"/>
</dbReference>
<protein>
    <recommendedName>
        <fullName evidence="5">Calcineurin-like phosphoesterase domain-containing protein</fullName>
    </recommendedName>
</protein>
<dbReference type="PANTHER" id="PTHR10340:SF57">
    <property type="entry name" value="METALLOPHOS DOMAIN-CONTAINING PROTEIN"/>
    <property type="match status" value="1"/>
</dbReference>
<reference evidence="4" key="1">
    <citation type="journal article" date="2018" name="Nat. Microbiol.">
        <title>Leveraging single-cell genomics to expand the fungal tree of life.</title>
        <authorList>
            <person name="Ahrendt S.R."/>
            <person name="Quandt C.A."/>
            <person name="Ciobanu D."/>
            <person name="Clum A."/>
            <person name="Salamov A."/>
            <person name="Andreopoulos B."/>
            <person name="Cheng J.F."/>
            <person name="Woyke T."/>
            <person name="Pelin A."/>
            <person name="Henrissat B."/>
            <person name="Reynolds N.K."/>
            <person name="Benny G.L."/>
            <person name="Smith M.E."/>
            <person name="James T.Y."/>
            <person name="Grigoriev I.V."/>
        </authorList>
    </citation>
    <scope>NUCLEOTIDE SEQUENCE [LARGE SCALE GENOMIC DNA]</scope>
</reference>
<evidence type="ECO:0000256" key="1">
    <source>
        <dbReference type="ARBA" id="ARBA00022801"/>
    </source>
</evidence>
<evidence type="ECO:0000313" key="3">
    <source>
        <dbReference type="EMBL" id="RKO89374.1"/>
    </source>
</evidence>
<accession>A0A4P9WAB8</accession>
<evidence type="ECO:0000313" key="4">
    <source>
        <dbReference type="Proteomes" id="UP000269721"/>
    </source>
</evidence>
<sequence length="165" mass="17699">MRNPSLLLTPPPPAPVRLRPERKKDVLNAAAVSTPLSATPYPKVVLPVILTFADQLAMPEFHSAASFSFVHLTDFHFDKHIIPTGAVSELCHRASSSPSPLAPFGTLGCDAPKALADALFEYLRLHVAPQHPSFVLYTGDSARHDADAAVPRDAEEVFASAGIGR</sequence>
<keyword evidence="2" id="KW-0325">Glycoprotein</keyword>
<dbReference type="EMBL" id="KZ996131">
    <property type="protein sequence ID" value="RKO89374.1"/>
    <property type="molecule type" value="Genomic_DNA"/>
</dbReference>